<protein>
    <recommendedName>
        <fullName evidence="3">Bacteriocin-protection protein</fullName>
    </recommendedName>
</protein>
<proteinExistence type="predicted"/>
<evidence type="ECO:0008006" key="3">
    <source>
        <dbReference type="Google" id="ProtNLM"/>
    </source>
</evidence>
<accession>A0A2U3KWE9</accession>
<reference evidence="2" key="1">
    <citation type="submission" date="2018-02" db="EMBL/GenBank/DDBJ databases">
        <authorList>
            <person name="Hausmann B."/>
        </authorList>
    </citation>
    <scope>NUCLEOTIDE SEQUENCE [LARGE SCALE GENOMIC DNA]</scope>
    <source>
        <strain evidence="2">Peat soil MAG SbA1</strain>
    </source>
</reference>
<evidence type="ECO:0000313" key="1">
    <source>
        <dbReference type="EMBL" id="SPF43879.1"/>
    </source>
</evidence>
<organism evidence="1 2">
    <name type="scientific">Candidatus Sulfotelmatobacter kueseliae</name>
    <dbReference type="NCBI Taxonomy" id="2042962"/>
    <lineage>
        <taxon>Bacteria</taxon>
        <taxon>Pseudomonadati</taxon>
        <taxon>Acidobacteriota</taxon>
        <taxon>Terriglobia</taxon>
        <taxon>Terriglobales</taxon>
        <taxon>Candidatus Korobacteraceae</taxon>
        <taxon>Candidatus Sulfotelmatobacter</taxon>
    </lineage>
</organism>
<name>A0A2U3KWE9_9BACT</name>
<dbReference type="EMBL" id="OMOD01000145">
    <property type="protein sequence ID" value="SPF43879.1"/>
    <property type="molecule type" value="Genomic_DNA"/>
</dbReference>
<evidence type="ECO:0000313" key="2">
    <source>
        <dbReference type="Proteomes" id="UP000238701"/>
    </source>
</evidence>
<dbReference type="Pfam" id="PF13376">
    <property type="entry name" value="OmdA"/>
    <property type="match status" value="1"/>
</dbReference>
<gene>
    <name evidence="1" type="ORF">SBA1_500030</name>
</gene>
<dbReference type="AlphaFoldDB" id="A0A2U3KWE9"/>
<dbReference type="OrthoDB" id="9796999at2"/>
<sequence>MKLVFFKSPADFRRWLEASHQRYSELWVGFYKKSSKKPSITYSEALDEALCFGWIDGVRNRVDNDAYTVRFTPRKARSQWSAVNIRRAQELADRGRMHPAGLKAFEGAKHQPRKYSYEQRHHSSFSRGQVRQFRANRNAWDFFQSQPPWYRRTATFWVVSAQKGETRQRRLDILIADSANAKPIKPLTRPVPKRQKMR</sequence>
<dbReference type="Proteomes" id="UP000238701">
    <property type="component" value="Unassembled WGS sequence"/>
</dbReference>